<sequence length="219" mass="24644">MLSFLLSLGLGFGSIDQNELSAQYVEQIAREVIVEMRAEMKTEPTLVVTERPEKTPLAAMAYANGKCVVIVNTNETAWAQWGRFLNERNRPQWPEIVAASVAHEMGHCLRESRQFTASFEINEDEFRGIQSTGNLGPKPATVYKQELFADTVAILYARENAGEQADEVIEAMIKARERYSANEPTHNTAKMLHRLIAQDTNRLENERMGVAATRLLSML</sequence>
<proteinExistence type="predicted"/>
<gene>
    <name evidence="1" type="ORF">RGQ30_07990</name>
</gene>
<dbReference type="EMBL" id="AP028947">
    <property type="protein sequence ID" value="BET25298.1"/>
    <property type="molecule type" value="Genomic_DNA"/>
</dbReference>
<accession>A0AA86IZZ4</accession>
<dbReference type="Proteomes" id="UP001329151">
    <property type="component" value="Chromosome"/>
</dbReference>
<dbReference type="KEGG" id="lto:RGQ30_07990"/>
<evidence type="ECO:0000313" key="1">
    <source>
        <dbReference type="EMBL" id="BET25298.1"/>
    </source>
</evidence>
<keyword evidence="2" id="KW-1185">Reference proteome</keyword>
<dbReference type="AlphaFoldDB" id="A0AA86IZZ4"/>
<reference evidence="1 2" key="1">
    <citation type="submission" date="2023-10" db="EMBL/GenBank/DDBJ databases">
        <title>Complete Genome Sequence of Limnobacter thiooxidans CS-K2T, Isolated from freshwater lake sediments in Bavaria, Germany.</title>
        <authorList>
            <person name="Naruki M."/>
            <person name="Watanabe A."/>
            <person name="Warashina T."/>
            <person name="Morita T."/>
            <person name="Arakawa K."/>
        </authorList>
    </citation>
    <scope>NUCLEOTIDE SEQUENCE [LARGE SCALE GENOMIC DNA]</scope>
    <source>
        <strain evidence="1 2">CS-K2</strain>
    </source>
</reference>
<protein>
    <submittedName>
        <fullName evidence="1">Uncharacterized protein</fullName>
    </submittedName>
</protein>
<name>A0AA86IZZ4_9BURK</name>
<dbReference type="RefSeq" id="WP_130558207.1">
    <property type="nucleotide sequence ID" value="NZ_AP028947.1"/>
</dbReference>
<organism evidence="1 2">
    <name type="scientific">Limnobacter thiooxidans</name>
    <dbReference type="NCBI Taxonomy" id="131080"/>
    <lineage>
        <taxon>Bacteria</taxon>
        <taxon>Pseudomonadati</taxon>
        <taxon>Pseudomonadota</taxon>
        <taxon>Betaproteobacteria</taxon>
        <taxon>Burkholderiales</taxon>
        <taxon>Burkholderiaceae</taxon>
        <taxon>Limnobacter</taxon>
    </lineage>
</organism>
<evidence type="ECO:0000313" key="2">
    <source>
        <dbReference type="Proteomes" id="UP001329151"/>
    </source>
</evidence>